<proteinExistence type="predicted"/>
<sequence>MFDEMMETLNRERLRNLQLSRLRNLIDRLLVSPNDRPRLRSLGLTSGEDVDLNTLKRLPFTTKDDVVDRYQVAETLVDEIVEWHGSSGTGGRETLIPYTRRDIKTWGALCARLLVSAGISEKSIVANAYGYGLFTGGLGYHYGLGCVGASVVPLGLGPMARLVRLMRDMQIDTLACTPTYASRILEYLKVTGMDPRESMNLCVGVFGAETFSEEMRGALETGLGLCAFDLYGLSEVTGPGVAGECRERAGLHVNEDHFLLEVIDPTTGKECADGVTGEVVLTTLSKEAKPVLRYRTGDLASVSHHLCPCRRTFARISRIQGRLDDMVIINGVNIFPRDIEEVVFASPHLSGEFIVVLSEHGSRAVVACESAGMDREARYEVEAALAARLGIAVRAATIPQGSLERGDMKRGRRVITAGTPEASSLLNQLEL</sequence>
<feature type="domain" description="AMP-dependent synthetase/ligase" evidence="1">
    <location>
        <begin position="139"/>
        <end position="281"/>
    </location>
</feature>
<dbReference type="GO" id="GO:0016874">
    <property type="term" value="F:ligase activity"/>
    <property type="evidence" value="ECO:0007669"/>
    <property type="project" value="UniProtKB-KW"/>
</dbReference>
<dbReference type="EMBL" id="VFML01000001">
    <property type="protein sequence ID" value="TQJ01654.1"/>
    <property type="molecule type" value="Genomic_DNA"/>
</dbReference>
<dbReference type="PANTHER" id="PTHR43845">
    <property type="entry name" value="BLR5969 PROTEIN"/>
    <property type="match status" value="1"/>
</dbReference>
<dbReference type="InterPro" id="IPR028154">
    <property type="entry name" value="AMP-dep_Lig_C"/>
</dbReference>
<protein>
    <submittedName>
        <fullName evidence="3">Phenylacetate-CoA ligase</fullName>
    </submittedName>
</protein>
<feature type="domain" description="AMP-dependent ligase C-terminal" evidence="2">
    <location>
        <begin position="331"/>
        <end position="412"/>
    </location>
</feature>
<evidence type="ECO:0000259" key="2">
    <source>
        <dbReference type="Pfam" id="PF14535"/>
    </source>
</evidence>
<keyword evidence="3" id="KW-0436">Ligase</keyword>
<dbReference type="Proteomes" id="UP000320876">
    <property type="component" value="Unassembled WGS sequence"/>
</dbReference>
<dbReference type="InterPro" id="IPR042099">
    <property type="entry name" value="ANL_N_sf"/>
</dbReference>
<dbReference type="AlphaFoldDB" id="A0A542DF11"/>
<dbReference type="Gene3D" id="3.30.300.30">
    <property type="match status" value="1"/>
</dbReference>
<evidence type="ECO:0000313" key="3">
    <source>
        <dbReference type="EMBL" id="TQJ01654.1"/>
    </source>
</evidence>
<dbReference type="PANTHER" id="PTHR43845:SF1">
    <property type="entry name" value="BLR5969 PROTEIN"/>
    <property type="match status" value="1"/>
</dbReference>
<gene>
    <name evidence="3" type="ORF">FB471_1356</name>
</gene>
<evidence type="ECO:0000259" key="1">
    <source>
        <dbReference type="Pfam" id="PF00501"/>
    </source>
</evidence>
<organism evidence="3 4">
    <name type="scientific">Amycolatopsis cihanbeyliensis</name>
    <dbReference type="NCBI Taxonomy" id="1128664"/>
    <lineage>
        <taxon>Bacteria</taxon>
        <taxon>Bacillati</taxon>
        <taxon>Actinomycetota</taxon>
        <taxon>Actinomycetes</taxon>
        <taxon>Pseudonocardiales</taxon>
        <taxon>Pseudonocardiaceae</taxon>
        <taxon>Amycolatopsis</taxon>
    </lineage>
</organism>
<comment type="caution">
    <text evidence="3">The sequence shown here is derived from an EMBL/GenBank/DDBJ whole genome shotgun (WGS) entry which is preliminary data.</text>
</comment>
<dbReference type="Pfam" id="PF00501">
    <property type="entry name" value="AMP-binding"/>
    <property type="match status" value="1"/>
</dbReference>
<dbReference type="Pfam" id="PF14535">
    <property type="entry name" value="AMP-binding_C_2"/>
    <property type="match status" value="1"/>
</dbReference>
<dbReference type="RefSeq" id="WP_170220734.1">
    <property type="nucleotide sequence ID" value="NZ_VFML01000001.1"/>
</dbReference>
<keyword evidence="4" id="KW-1185">Reference proteome</keyword>
<dbReference type="SUPFAM" id="SSF56801">
    <property type="entry name" value="Acetyl-CoA synthetase-like"/>
    <property type="match status" value="1"/>
</dbReference>
<dbReference type="InterPro" id="IPR000873">
    <property type="entry name" value="AMP-dep_synth/lig_dom"/>
</dbReference>
<name>A0A542DF11_AMYCI</name>
<dbReference type="InterPro" id="IPR045851">
    <property type="entry name" value="AMP-bd_C_sf"/>
</dbReference>
<evidence type="ECO:0000313" key="4">
    <source>
        <dbReference type="Proteomes" id="UP000320876"/>
    </source>
</evidence>
<reference evidence="3 4" key="1">
    <citation type="submission" date="2019-06" db="EMBL/GenBank/DDBJ databases">
        <title>Sequencing the genomes of 1000 actinobacteria strains.</title>
        <authorList>
            <person name="Klenk H.-P."/>
        </authorList>
    </citation>
    <scope>NUCLEOTIDE SEQUENCE [LARGE SCALE GENOMIC DNA]</scope>
    <source>
        <strain evidence="3 4">DSM 45679</strain>
    </source>
</reference>
<dbReference type="Gene3D" id="3.40.50.12780">
    <property type="entry name" value="N-terminal domain of ligase-like"/>
    <property type="match status" value="1"/>
</dbReference>
<accession>A0A542DF11</accession>